<sequence length="562" mass="63154">MDTIEELENGGDDVESALLLPFVTCAVKQFPARFDEALSKVQALLHRNEQSKDKSKLSQDRAAATRVIKHLIMLSDVDRLYSEALGLYDLELVRAVATHSQRDPKDYVPFLDRVAQLEHENWRRYTIDEHLGRHTRALTHLSALINDSDDDSEKSKLRDMALELIERGELYDQGLELFPFADAKRSTSENDRAFRRQILLLKGDFLEAAKKYEAAAYLYLSASDQEKARRAFLAANKWQMALALSARNRQDADNLRNEAYSIAQELLNKQHQQQDGSIQDILAVARIYVEYCNDIDEAVALLVTHQQWTEALRLAYLHKRDDLVESDVETGVLQCCDDVLDELERKEKSYVKHWTRLSTIREQKRLFKLHGIDGSRWDYGNGDTDATSIRSGASSAADSALSNVSMSSVGSHNSAASIGNFSMQSLSAATASHFYATQALGDANKKSKSKVKHGGMPSRRERRKRMKEGSAEEEAYVEQQLTELRPNAALAREVGALLEMLIFFGHVQQAQKLQTQLAGFEQCVADKPTPAPTLALEDGISSTGTKQDSAEYPQWRVEALQG</sequence>
<dbReference type="GO" id="GO:0000049">
    <property type="term" value="F:tRNA binding"/>
    <property type="evidence" value="ECO:0007669"/>
    <property type="project" value="TreeGrafter"/>
</dbReference>
<dbReference type="Pfam" id="PF23925">
    <property type="entry name" value="A-sol_ELP1"/>
    <property type="match status" value="1"/>
</dbReference>
<dbReference type="PANTHER" id="PTHR12747">
    <property type="entry name" value="ELONGATOR COMPLEX PROTEIN 1"/>
    <property type="match status" value="1"/>
</dbReference>
<evidence type="ECO:0000313" key="5">
    <source>
        <dbReference type="EMBL" id="KAG7389732.1"/>
    </source>
</evidence>
<dbReference type="GO" id="GO:0002926">
    <property type="term" value="P:tRNA wobble base 5-methoxycarbonylmethyl-2-thiouridinylation"/>
    <property type="evidence" value="ECO:0007669"/>
    <property type="project" value="TreeGrafter"/>
</dbReference>
<feature type="region of interest" description="Disordered" evidence="1">
    <location>
        <begin position="445"/>
        <end position="472"/>
    </location>
</feature>
<evidence type="ECO:0000259" key="3">
    <source>
        <dbReference type="Pfam" id="PF23925"/>
    </source>
</evidence>
<organism evidence="5 6">
    <name type="scientific">Phytophthora boehmeriae</name>
    <dbReference type="NCBI Taxonomy" id="109152"/>
    <lineage>
        <taxon>Eukaryota</taxon>
        <taxon>Sar</taxon>
        <taxon>Stramenopiles</taxon>
        <taxon>Oomycota</taxon>
        <taxon>Peronosporomycetes</taxon>
        <taxon>Peronosporales</taxon>
        <taxon>Peronosporaceae</taxon>
        <taxon>Phytophthora</taxon>
    </lineage>
</organism>
<feature type="domain" description="ELP1 alpha-solenoid" evidence="3">
    <location>
        <begin position="16"/>
        <end position="112"/>
    </location>
</feature>
<dbReference type="EMBL" id="JAGDFL010000401">
    <property type="protein sequence ID" value="KAG7389732.1"/>
    <property type="molecule type" value="Genomic_DNA"/>
</dbReference>
<proteinExistence type="predicted"/>
<dbReference type="Pfam" id="PF23936">
    <property type="entry name" value="HB_ELP1"/>
    <property type="match status" value="1"/>
</dbReference>
<accession>A0A8T1W6Z6</accession>
<dbReference type="Pfam" id="PF23878">
    <property type="entry name" value="TPR_ELP1"/>
    <property type="match status" value="1"/>
</dbReference>
<dbReference type="PANTHER" id="PTHR12747:SF0">
    <property type="entry name" value="ELONGATOR COMPLEX PROTEIN 1"/>
    <property type="match status" value="1"/>
</dbReference>
<dbReference type="InterPro" id="IPR056166">
    <property type="entry name" value="TPR_ELP1"/>
</dbReference>
<name>A0A8T1W6Z6_9STRA</name>
<dbReference type="AlphaFoldDB" id="A0A8T1W6Z6"/>
<evidence type="ECO:0000259" key="2">
    <source>
        <dbReference type="Pfam" id="PF23878"/>
    </source>
</evidence>
<protein>
    <recommendedName>
        <fullName evidence="7">Elongator complex protein 1</fullName>
    </recommendedName>
</protein>
<reference evidence="5" key="1">
    <citation type="submission" date="2021-02" db="EMBL/GenBank/DDBJ databases">
        <authorList>
            <person name="Palmer J.M."/>
        </authorList>
    </citation>
    <scope>NUCLEOTIDE SEQUENCE</scope>
    <source>
        <strain evidence="5">SCRP23</strain>
    </source>
</reference>
<gene>
    <name evidence="5" type="ORF">PHYBOEH_007374</name>
</gene>
<evidence type="ECO:0000256" key="1">
    <source>
        <dbReference type="SAM" id="MobiDB-lite"/>
    </source>
</evidence>
<dbReference type="Proteomes" id="UP000693981">
    <property type="component" value="Unassembled WGS sequence"/>
</dbReference>
<dbReference type="OrthoDB" id="40048at2759"/>
<dbReference type="GO" id="GO:0005829">
    <property type="term" value="C:cytosol"/>
    <property type="evidence" value="ECO:0007669"/>
    <property type="project" value="TreeGrafter"/>
</dbReference>
<dbReference type="InterPro" id="IPR006849">
    <property type="entry name" value="Elp1"/>
</dbReference>
<dbReference type="GO" id="GO:0033588">
    <property type="term" value="C:elongator holoenzyme complex"/>
    <property type="evidence" value="ECO:0007669"/>
    <property type="project" value="InterPro"/>
</dbReference>
<feature type="domain" description="ELP1 TPR" evidence="2">
    <location>
        <begin position="123"/>
        <end position="313"/>
    </location>
</feature>
<feature type="domain" description="ELP1 three-helical bundle" evidence="4">
    <location>
        <begin position="322"/>
        <end position="413"/>
    </location>
</feature>
<dbReference type="InterPro" id="IPR056169">
    <property type="entry name" value="HB_ELP1"/>
</dbReference>
<evidence type="ECO:0000313" key="6">
    <source>
        <dbReference type="Proteomes" id="UP000693981"/>
    </source>
</evidence>
<evidence type="ECO:0008006" key="7">
    <source>
        <dbReference type="Google" id="ProtNLM"/>
    </source>
</evidence>
<dbReference type="InterPro" id="IPR056167">
    <property type="entry name" value="A-sol_ELP1"/>
</dbReference>
<evidence type="ECO:0000259" key="4">
    <source>
        <dbReference type="Pfam" id="PF23936"/>
    </source>
</evidence>
<keyword evidence="6" id="KW-1185">Reference proteome</keyword>
<comment type="caution">
    <text evidence="5">The sequence shown here is derived from an EMBL/GenBank/DDBJ whole genome shotgun (WGS) entry which is preliminary data.</text>
</comment>